<name>A0A644WXW0_9ZZZZ</name>
<accession>A0A644WXW0</accession>
<dbReference type="Pfam" id="PF13624">
    <property type="entry name" value="SurA_N_3"/>
    <property type="match status" value="1"/>
</dbReference>
<dbReference type="Gene3D" id="3.10.50.40">
    <property type="match status" value="2"/>
</dbReference>
<keyword evidence="1" id="KW-0732">Signal</keyword>
<dbReference type="Pfam" id="PF00639">
    <property type="entry name" value="Rotamase"/>
    <property type="match status" value="2"/>
</dbReference>
<evidence type="ECO:0000313" key="3">
    <source>
        <dbReference type="EMBL" id="MPM08639.1"/>
    </source>
</evidence>
<dbReference type="InterPro" id="IPR023058">
    <property type="entry name" value="PPIase_PpiC_CS"/>
</dbReference>
<dbReference type="PANTHER" id="PTHR47637">
    <property type="entry name" value="CHAPERONE SURA"/>
    <property type="match status" value="1"/>
</dbReference>
<dbReference type="InterPro" id="IPR050280">
    <property type="entry name" value="OMP_Chaperone_SurA"/>
</dbReference>
<dbReference type="PROSITE" id="PS01096">
    <property type="entry name" value="PPIC_PPIASE_1"/>
    <property type="match status" value="1"/>
</dbReference>
<reference evidence="3" key="1">
    <citation type="submission" date="2019-08" db="EMBL/GenBank/DDBJ databases">
        <authorList>
            <person name="Kucharzyk K."/>
            <person name="Murdoch R.W."/>
            <person name="Higgins S."/>
            <person name="Loffler F."/>
        </authorList>
    </citation>
    <scope>NUCLEOTIDE SEQUENCE</scope>
</reference>
<evidence type="ECO:0000256" key="1">
    <source>
        <dbReference type="ARBA" id="ARBA00022729"/>
    </source>
</evidence>
<dbReference type="EC" id="5.2.1.8" evidence="3"/>
<dbReference type="SUPFAM" id="SSF54534">
    <property type="entry name" value="FKBP-like"/>
    <property type="match status" value="2"/>
</dbReference>
<dbReference type="AlphaFoldDB" id="A0A644WXW0"/>
<proteinExistence type="predicted"/>
<comment type="caution">
    <text evidence="3">The sequence shown here is derived from an EMBL/GenBank/DDBJ whole genome shotgun (WGS) entry which is preliminary data.</text>
</comment>
<dbReference type="InterPro" id="IPR027304">
    <property type="entry name" value="Trigger_fact/SurA_dom_sf"/>
</dbReference>
<sequence>MKRLIIPVLFAFLLPVLSVAQPTGETIDKIVAIVGEKIIMLSDVETQYWQLVMQGEKQTDELRCSILEELMLQKMLLTQAENDSLDVSDDQVDGEIERRLRYFIAQLGSPEALEKYYNKSIPEIKDEFRDLIKDQLLVQQMQNKITENVSVSPAEVKKYFNSLSPDSIPFVDSELEIGQIVVIPEPSESDKQVIYQKISELRTRILKGESFEALARLYSEDPGSAKKGGELGMFSRGQMYPEFEGAAFSLKNPGDVSEIIETPAGYHVLQLIERKGDYINVRHILLIVKASPTDLYAGKMKLDSVYNQIVSGALTFAQASDKFNPKDYKGNGGLMMNPYGGSTKFKPSEIDATVFFTIDKLEAGSISKPVLFQTDDAKEGYRILYLKSRSTPHKATLGEDYNLITQYALDYKKRQALDKWIQSKKNSTYVKIMDDYKSCLFKYKWE</sequence>
<dbReference type="InterPro" id="IPR046357">
    <property type="entry name" value="PPIase_dom_sf"/>
</dbReference>
<gene>
    <name evidence="3" type="primary">surA_20</name>
    <name evidence="3" type="ORF">SDC9_54953</name>
</gene>
<organism evidence="3">
    <name type="scientific">bioreactor metagenome</name>
    <dbReference type="NCBI Taxonomy" id="1076179"/>
    <lineage>
        <taxon>unclassified sequences</taxon>
        <taxon>metagenomes</taxon>
        <taxon>ecological metagenomes</taxon>
    </lineage>
</organism>
<feature type="domain" description="PpiC" evidence="2">
    <location>
        <begin position="276"/>
        <end position="388"/>
    </location>
</feature>
<dbReference type="InterPro" id="IPR000297">
    <property type="entry name" value="PPIase_PpiC"/>
</dbReference>
<dbReference type="GO" id="GO:0003755">
    <property type="term" value="F:peptidyl-prolyl cis-trans isomerase activity"/>
    <property type="evidence" value="ECO:0007669"/>
    <property type="project" value="UniProtKB-EC"/>
</dbReference>
<protein>
    <submittedName>
        <fullName evidence="3">Chaperone SurA</fullName>
        <ecNumber evidence="3">5.2.1.8</ecNumber>
    </submittedName>
</protein>
<evidence type="ECO:0000259" key="2">
    <source>
        <dbReference type="PROSITE" id="PS50198"/>
    </source>
</evidence>
<feature type="domain" description="PpiC" evidence="2">
    <location>
        <begin position="172"/>
        <end position="273"/>
    </location>
</feature>
<dbReference type="EMBL" id="VSSQ01001473">
    <property type="protein sequence ID" value="MPM08639.1"/>
    <property type="molecule type" value="Genomic_DNA"/>
</dbReference>
<keyword evidence="3" id="KW-0413">Isomerase</keyword>
<dbReference type="PANTHER" id="PTHR47637:SF1">
    <property type="entry name" value="CHAPERONE SURA"/>
    <property type="match status" value="1"/>
</dbReference>
<dbReference type="PROSITE" id="PS50198">
    <property type="entry name" value="PPIC_PPIASE_2"/>
    <property type="match status" value="2"/>
</dbReference>
<dbReference type="SUPFAM" id="SSF109998">
    <property type="entry name" value="Triger factor/SurA peptide-binding domain-like"/>
    <property type="match status" value="1"/>
</dbReference>
<dbReference type="Gene3D" id="1.10.4030.10">
    <property type="entry name" value="Porin chaperone SurA, peptide-binding domain"/>
    <property type="match status" value="1"/>
</dbReference>